<evidence type="ECO:0000313" key="1">
    <source>
        <dbReference type="EMBL" id="CSA31669.1"/>
    </source>
</evidence>
<dbReference type="EMBL" id="CWOW01000005">
    <property type="protein sequence ID" value="CSA31669.1"/>
    <property type="molecule type" value="Genomic_DNA"/>
</dbReference>
<gene>
    <name evidence="1" type="ORF">ERS013165_01292</name>
</gene>
<reference evidence="1 2" key="1">
    <citation type="submission" date="2015-07" db="EMBL/GenBank/DDBJ databases">
        <authorList>
            <consortium name="Pathogen Informatics"/>
        </authorList>
    </citation>
    <scope>NUCLEOTIDE SEQUENCE [LARGE SCALE GENOMIC DNA]</scope>
    <source>
        <strain evidence="1 2">A51</strain>
    </source>
</reference>
<evidence type="ECO:0000313" key="2">
    <source>
        <dbReference type="Proteomes" id="UP000044806"/>
    </source>
</evidence>
<dbReference type="Proteomes" id="UP000044806">
    <property type="component" value="Unassembled WGS sequence"/>
</dbReference>
<dbReference type="AlphaFoldDB" id="A0A656A4P2"/>
<accession>A0A656A4P2</accession>
<proteinExistence type="predicted"/>
<organism evidence="1 2">
    <name type="scientific">Vibrio cholerae</name>
    <dbReference type="NCBI Taxonomy" id="666"/>
    <lineage>
        <taxon>Bacteria</taxon>
        <taxon>Pseudomonadati</taxon>
        <taxon>Pseudomonadota</taxon>
        <taxon>Gammaproteobacteria</taxon>
        <taxon>Vibrionales</taxon>
        <taxon>Vibrionaceae</taxon>
        <taxon>Vibrio</taxon>
    </lineage>
</organism>
<protein>
    <submittedName>
        <fullName evidence="1">Uncharacterized protein</fullName>
    </submittedName>
</protein>
<name>A0A656A4P2_VIBCL</name>
<sequence>MLRLTTQGKVRGASERAHTDFGEFTRYEAGIF</sequence>